<feature type="domain" description="RING-type" evidence="11">
    <location>
        <begin position="1"/>
        <end position="223"/>
    </location>
</feature>
<dbReference type="FunFam" id="3.30.40.10:FF:000264">
    <property type="entry name" value="RBR-type E3 ubiquitin transferase"/>
    <property type="match status" value="1"/>
</dbReference>
<dbReference type="PANTHER" id="PTHR11685">
    <property type="entry name" value="RBR FAMILY RING FINGER AND IBR DOMAIN-CONTAINING"/>
    <property type="match status" value="1"/>
</dbReference>
<evidence type="ECO:0000256" key="8">
    <source>
        <dbReference type="ARBA" id="ARBA00022833"/>
    </source>
</evidence>
<evidence type="ECO:0000256" key="5">
    <source>
        <dbReference type="ARBA" id="ARBA00022737"/>
    </source>
</evidence>
<evidence type="ECO:0000256" key="9">
    <source>
        <dbReference type="PROSITE-ProRule" id="PRU00175"/>
    </source>
</evidence>
<proteinExistence type="predicted"/>
<comment type="catalytic activity">
    <reaction evidence="1">
        <text>[E2 ubiquitin-conjugating enzyme]-S-ubiquitinyl-L-cysteine + [acceptor protein]-L-lysine = [E2 ubiquitin-conjugating enzyme]-L-cysteine + [acceptor protein]-N(6)-ubiquitinyl-L-lysine.</text>
        <dbReference type="EC" id="2.3.2.31"/>
    </reaction>
</comment>
<dbReference type="CDD" id="cd20335">
    <property type="entry name" value="BRcat_RBR"/>
    <property type="match status" value="1"/>
</dbReference>
<keyword evidence="13" id="KW-1185">Reference proteome</keyword>
<keyword evidence="4" id="KW-0479">Metal-binding</keyword>
<organism evidence="12 13">
    <name type="scientific">Lophiotrema nucula</name>
    <dbReference type="NCBI Taxonomy" id="690887"/>
    <lineage>
        <taxon>Eukaryota</taxon>
        <taxon>Fungi</taxon>
        <taxon>Dikarya</taxon>
        <taxon>Ascomycota</taxon>
        <taxon>Pezizomycotina</taxon>
        <taxon>Dothideomycetes</taxon>
        <taxon>Pleosporomycetidae</taxon>
        <taxon>Pleosporales</taxon>
        <taxon>Lophiotremataceae</taxon>
        <taxon>Lophiotrema</taxon>
    </lineage>
</organism>
<dbReference type="Gene3D" id="3.30.40.10">
    <property type="entry name" value="Zinc/RING finger domain, C3HC4 (zinc finger)"/>
    <property type="match status" value="1"/>
</dbReference>
<protein>
    <recommendedName>
        <fullName evidence="2">RBR-type E3 ubiquitin transferase</fullName>
        <ecNumber evidence="2">2.3.2.31</ecNumber>
    </recommendedName>
</protein>
<keyword evidence="3" id="KW-0808">Transferase</keyword>
<dbReference type="PROSITE" id="PS51873">
    <property type="entry name" value="TRIAD"/>
    <property type="match status" value="1"/>
</dbReference>
<sequence>MRDCAVCGDSFPIRDLPALVNCTHEPQTCATCFQTWIETELNSKSWNTISCPWSECRNILQHYEVQQYATQEVYDRFDKLSARSALNDDPNFYNCMARNCDSGQFHYRDEHGTIFRCVECDFHFCIVHKNTWHEGETCEEYDYRISGRKEADQRRQEEASEKAIKKLAKKCPGKNCNYHIEKNEGCDHMTCRCQRCRHEFCWECLAPYKAIRARSNAAHNPGCKYHSDNIR</sequence>
<dbReference type="GO" id="GO:0061630">
    <property type="term" value="F:ubiquitin protein ligase activity"/>
    <property type="evidence" value="ECO:0007669"/>
    <property type="project" value="UniProtKB-EC"/>
</dbReference>
<dbReference type="GO" id="GO:0008270">
    <property type="term" value="F:zinc ion binding"/>
    <property type="evidence" value="ECO:0007669"/>
    <property type="project" value="UniProtKB-KW"/>
</dbReference>
<dbReference type="SUPFAM" id="SSF57850">
    <property type="entry name" value="RING/U-box"/>
    <property type="match status" value="3"/>
</dbReference>
<dbReference type="SMART" id="SM00647">
    <property type="entry name" value="IBR"/>
    <property type="match status" value="2"/>
</dbReference>
<evidence type="ECO:0000256" key="7">
    <source>
        <dbReference type="ARBA" id="ARBA00022786"/>
    </source>
</evidence>
<evidence type="ECO:0000256" key="2">
    <source>
        <dbReference type="ARBA" id="ARBA00012251"/>
    </source>
</evidence>
<reference evidence="12" key="1">
    <citation type="journal article" date="2020" name="Stud. Mycol.">
        <title>101 Dothideomycetes genomes: a test case for predicting lifestyles and emergence of pathogens.</title>
        <authorList>
            <person name="Haridas S."/>
            <person name="Albert R."/>
            <person name="Binder M."/>
            <person name="Bloem J."/>
            <person name="Labutti K."/>
            <person name="Salamov A."/>
            <person name="Andreopoulos B."/>
            <person name="Baker S."/>
            <person name="Barry K."/>
            <person name="Bills G."/>
            <person name="Bluhm B."/>
            <person name="Cannon C."/>
            <person name="Castanera R."/>
            <person name="Culley D."/>
            <person name="Daum C."/>
            <person name="Ezra D."/>
            <person name="Gonzalez J."/>
            <person name="Henrissat B."/>
            <person name="Kuo A."/>
            <person name="Liang C."/>
            <person name="Lipzen A."/>
            <person name="Lutzoni F."/>
            <person name="Magnuson J."/>
            <person name="Mondo S."/>
            <person name="Nolan M."/>
            <person name="Ohm R."/>
            <person name="Pangilinan J."/>
            <person name="Park H.-J."/>
            <person name="Ramirez L."/>
            <person name="Alfaro M."/>
            <person name="Sun H."/>
            <person name="Tritt A."/>
            <person name="Yoshinaga Y."/>
            <person name="Zwiers L.-H."/>
            <person name="Turgeon B."/>
            <person name="Goodwin S."/>
            <person name="Spatafora J."/>
            <person name="Crous P."/>
            <person name="Grigoriev I."/>
        </authorList>
    </citation>
    <scope>NUCLEOTIDE SEQUENCE</scope>
    <source>
        <strain evidence="12">CBS 627.86</strain>
    </source>
</reference>
<dbReference type="OrthoDB" id="1431934at2759"/>
<dbReference type="AlphaFoldDB" id="A0A6A5YT44"/>
<keyword evidence="5" id="KW-0677">Repeat</keyword>
<evidence type="ECO:0000256" key="3">
    <source>
        <dbReference type="ARBA" id="ARBA00022679"/>
    </source>
</evidence>
<dbReference type="InterPro" id="IPR002867">
    <property type="entry name" value="IBR_dom"/>
</dbReference>
<feature type="domain" description="RING-type" evidence="10">
    <location>
        <begin position="4"/>
        <end position="52"/>
    </location>
</feature>
<dbReference type="Pfam" id="PF22191">
    <property type="entry name" value="IBR_1"/>
    <property type="match status" value="1"/>
</dbReference>
<evidence type="ECO:0000256" key="1">
    <source>
        <dbReference type="ARBA" id="ARBA00001798"/>
    </source>
</evidence>
<dbReference type="InterPro" id="IPR044066">
    <property type="entry name" value="TRIAD_supradom"/>
</dbReference>
<dbReference type="Proteomes" id="UP000799770">
    <property type="component" value="Unassembled WGS sequence"/>
</dbReference>
<dbReference type="Gene3D" id="1.20.120.1750">
    <property type="match status" value="1"/>
</dbReference>
<dbReference type="InterPro" id="IPR013083">
    <property type="entry name" value="Znf_RING/FYVE/PHD"/>
</dbReference>
<evidence type="ECO:0000313" key="12">
    <source>
        <dbReference type="EMBL" id="KAF2110180.1"/>
    </source>
</evidence>
<evidence type="ECO:0000259" key="11">
    <source>
        <dbReference type="PROSITE" id="PS51873"/>
    </source>
</evidence>
<dbReference type="EMBL" id="ML977339">
    <property type="protein sequence ID" value="KAF2110180.1"/>
    <property type="molecule type" value="Genomic_DNA"/>
</dbReference>
<dbReference type="EC" id="2.3.2.31" evidence="2"/>
<gene>
    <name evidence="12" type="ORF">BDV96DRAFT_501694</name>
</gene>
<keyword evidence="6 9" id="KW-0863">Zinc-finger</keyword>
<dbReference type="GO" id="GO:0016567">
    <property type="term" value="P:protein ubiquitination"/>
    <property type="evidence" value="ECO:0007669"/>
    <property type="project" value="InterPro"/>
</dbReference>
<accession>A0A6A5YT44</accession>
<keyword evidence="8" id="KW-0862">Zinc</keyword>
<dbReference type="PROSITE" id="PS50089">
    <property type="entry name" value="ZF_RING_2"/>
    <property type="match status" value="1"/>
</dbReference>
<evidence type="ECO:0000313" key="13">
    <source>
        <dbReference type="Proteomes" id="UP000799770"/>
    </source>
</evidence>
<evidence type="ECO:0000256" key="4">
    <source>
        <dbReference type="ARBA" id="ARBA00022723"/>
    </source>
</evidence>
<dbReference type="Pfam" id="PF01485">
    <property type="entry name" value="IBR"/>
    <property type="match status" value="1"/>
</dbReference>
<keyword evidence="7" id="KW-0833">Ubl conjugation pathway</keyword>
<dbReference type="InterPro" id="IPR031127">
    <property type="entry name" value="E3_UB_ligase_RBR"/>
</dbReference>
<evidence type="ECO:0000259" key="10">
    <source>
        <dbReference type="PROSITE" id="PS50089"/>
    </source>
</evidence>
<dbReference type="InterPro" id="IPR001841">
    <property type="entry name" value="Znf_RING"/>
</dbReference>
<name>A0A6A5YT44_9PLEO</name>
<evidence type="ECO:0000256" key="6">
    <source>
        <dbReference type="ARBA" id="ARBA00022771"/>
    </source>
</evidence>